<dbReference type="AlphaFoldDB" id="A0A9W4CUL8"/>
<evidence type="ECO:0000313" key="5">
    <source>
        <dbReference type="EMBL" id="CAD6498910.1"/>
    </source>
</evidence>
<protein>
    <submittedName>
        <fullName evidence="5">BgTH12-04566</fullName>
    </submittedName>
</protein>
<feature type="domain" description="RRM" evidence="4">
    <location>
        <begin position="144"/>
        <end position="242"/>
    </location>
</feature>
<feature type="region of interest" description="Disordered" evidence="3">
    <location>
        <begin position="389"/>
        <end position="422"/>
    </location>
</feature>
<sequence>MPFAFCQYTNDESAELAIKSGRGRLIKGRPCRCEKAKAHRLFFFERKYGAAITPDEVELLLQGFGRLTECRPATHLEMVTNNLGEGVVINFDMFDNGKNACQAFKNHALYRMISLFHLGSSRNDRNQSDPAHRAYLETYEIDRRSIFVGNLPPDISELEIKELFSRFGDTIHIAIHKNESTVDREYRSADLITPDSNTIKACSKHCFAFIEFSNQPSVEKAILELNGSILHGRTLRVNQKDSESARARPRRQVSRPQGPSSTLAYQSPNSTQQAPSNSPISCLSPSPICQPHFGGYSYAANGYPSSYFLDARGQCWVAPTTSTYSPSFPNASPFQPSIFQNSQYQTAPFYGFSSCPQGPQSYNWHQTPAPVWGPPNTATNISPPLNLATYSPPAGNYSQDDRPCTPNQSSRTIVESSMKASA</sequence>
<gene>
    <name evidence="5" type="ORF">BGTH12_LOCUS268</name>
</gene>
<dbReference type="InterPro" id="IPR000504">
    <property type="entry name" value="RRM_dom"/>
</dbReference>
<evidence type="ECO:0000256" key="1">
    <source>
        <dbReference type="ARBA" id="ARBA00022884"/>
    </source>
</evidence>
<proteinExistence type="predicted"/>
<keyword evidence="1 2" id="KW-0694">RNA-binding</keyword>
<dbReference type="EMBL" id="CAJHIT010000001">
    <property type="protein sequence ID" value="CAD6498910.1"/>
    <property type="molecule type" value="Genomic_DNA"/>
</dbReference>
<comment type="caution">
    <text evidence="5">The sequence shown here is derived from an EMBL/GenBank/DDBJ whole genome shotgun (WGS) entry which is preliminary data.</text>
</comment>
<dbReference type="Proteomes" id="UP000683417">
    <property type="component" value="Unassembled WGS sequence"/>
</dbReference>
<feature type="region of interest" description="Disordered" evidence="3">
    <location>
        <begin position="237"/>
        <end position="279"/>
    </location>
</feature>
<feature type="compositionally biased region" description="Polar residues" evidence="3">
    <location>
        <begin position="405"/>
        <end position="422"/>
    </location>
</feature>
<organism evidence="5 6">
    <name type="scientific">Blumeria graminis f. sp. triticale</name>
    <dbReference type="NCBI Taxonomy" id="1689686"/>
    <lineage>
        <taxon>Eukaryota</taxon>
        <taxon>Fungi</taxon>
        <taxon>Dikarya</taxon>
        <taxon>Ascomycota</taxon>
        <taxon>Pezizomycotina</taxon>
        <taxon>Leotiomycetes</taxon>
        <taxon>Erysiphales</taxon>
        <taxon>Erysiphaceae</taxon>
        <taxon>Blumeria</taxon>
    </lineage>
</organism>
<dbReference type="InterPro" id="IPR052462">
    <property type="entry name" value="SLIRP/GR-RBP-like"/>
</dbReference>
<evidence type="ECO:0000259" key="4">
    <source>
        <dbReference type="PROSITE" id="PS50102"/>
    </source>
</evidence>
<evidence type="ECO:0000256" key="2">
    <source>
        <dbReference type="PROSITE-ProRule" id="PRU00176"/>
    </source>
</evidence>
<name>A0A9W4CUL8_BLUGR</name>
<feature type="compositionally biased region" description="Polar residues" evidence="3">
    <location>
        <begin position="254"/>
        <end position="274"/>
    </location>
</feature>
<dbReference type="CDD" id="cd00590">
    <property type="entry name" value="RRM_SF"/>
    <property type="match status" value="1"/>
</dbReference>
<reference evidence="5" key="1">
    <citation type="submission" date="2020-10" db="EMBL/GenBank/DDBJ databases">
        <authorList>
            <person name="Muller C M."/>
        </authorList>
    </citation>
    <scope>NUCLEOTIDE SEQUENCE</scope>
    <source>
        <strain evidence="5">THUN-12</strain>
    </source>
</reference>
<dbReference type="GO" id="GO:0003723">
    <property type="term" value="F:RNA binding"/>
    <property type="evidence" value="ECO:0007669"/>
    <property type="project" value="UniProtKB-UniRule"/>
</dbReference>
<evidence type="ECO:0000256" key="3">
    <source>
        <dbReference type="SAM" id="MobiDB-lite"/>
    </source>
</evidence>
<accession>A0A9W4CUL8</accession>
<evidence type="ECO:0000313" key="6">
    <source>
        <dbReference type="Proteomes" id="UP000683417"/>
    </source>
</evidence>
<dbReference type="Pfam" id="PF00076">
    <property type="entry name" value="RRM_1"/>
    <property type="match status" value="2"/>
</dbReference>
<dbReference type="PROSITE" id="PS50102">
    <property type="entry name" value="RRM"/>
    <property type="match status" value="1"/>
</dbReference>
<dbReference type="SMART" id="SM00360">
    <property type="entry name" value="RRM"/>
    <property type="match status" value="1"/>
</dbReference>
<dbReference type="PANTHER" id="PTHR48027">
    <property type="entry name" value="HETEROGENEOUS NUCLEAR RIBONUCLEOPROTEIN 87F-RELATED"/>
    <property type="match status" value="1"/>
</dbReference>